<evidence type="ECO:0000256" key="1">
    <source>
        <dbReference type="ARBA" id="ARBA00022485"/>
    </source>
</evidence>
<gene>
    <name evidence="6" type="ORF">SAMN03097708_00993</name>
</gene>
<organism evidence="6 7">
    <name type="scientific">Thiohalomonas denitrificans</name>
    <dbReference type="NCBI Taxonomy" id="415747"/>
    <lineage>
        <taxon>Bacteria</taxon>
        <taxon>Pseudomonadati</taxon>
        <taxon>Pseudomonadota</taxon>
        <taxon>Gammaproteobacteria</taxon>
        <taxon>Thiohalomonadales</taxon>
        <taxon>Thiohalomonadaceae</taxon>
        <taxon>Thiohalomonas</taxon>
    </lineage>
</organism>
<dbReference type="Pfam" id="PF12838">
    <property type="entry name" value="Fer4_7"/>
    <property type="match status" value="2"/>
</dbReference>
<evidence type="ECO:0000313" key="6">
    <source>
        <dbReference type="EMBL" id="SCZ54579.1"/>
    </source>
</evidence>
<evidence type="ECO:0000256" key="3">
    <source>
        <dbReference type="ARBA" id="ARBA00023004"/>
    </source>
</evidence>
<evidence type="ECO:0000259" key="5">
    <source>
        <dbReference type="PROSITE" id="PS51379"/>
    </source>
</evidence>
<feature type="domain" description="4Fe-4S ferredoxin-type" evidence="5">
    <location>
        <begin position="279"/>
        <end position="308"/>
    </location>
</feature>
<dbReference type="PANTHER" id="PTHR43687:SF1">
    <property type="entry name" value="FERREDOXIN III"/>
    <property type="match status" value="1"/>
</dbReference>
<dbReference type="Gene3D" id="3.30.70.20">
    <property type="match status" value="1"/>
</dbReference>
<dbReference type="GO" id="GO:0051539">
    <property type="term" value="F:4 iron, 4 sulfur cluster binding"/>
    <property type="evidence" value="ECO:0007669"/>
    <property type="project" value="UniProtKB-KW"/>
</dbReference>
<evidence type="ECO:0000256" key="4">
    <source>
        <dbReference type="ARBA" id="ARBA00023014"/>
    </source>
</evidence>
<evidence type="ECO:0000313" key="7">
    <source>
        <dbReference type="Proteomes" id="UP000199648"/>
    </source>
</evidence>
<dbReference type="InterPro" id="IPR050572">
    <property type="entry name" value="Fe-S_Ferredoxin"/>
</dbReference>
<dbReference type="STRING" id="415747.SAMN03097708_00993"/>
<keyword evidence="7" id="KW-1185">Reference proteome</keyword>
<feature type="domain" description="4Fe-4S ferredoxin-type" evidence="5">
    <location>
        <begin position="244"/>
        <end position="275"/>
    </location>
</feature>
<sequence>MAIAMETLPEVRIQRCVRYRFRYSHCSRCADGCPPGALTPDEEGVTLDAARCSGCGLCGTACPTAVFEPARLPLAALVKPETPSLSIVCAPSGLRGEVRVPCLGDLDLALLASLAQREIAVTLRVAGHCENCANAPVGGERVEGLAGALDELGKAASDQGLPWSAPLVETEDTGRTHQADRRQLFRRWANRVVQSSHDQVELEVPAFAVRAAAHFVPARRRLAEVVLGRFEAVPESTGLALLLGVGSIDARAGRCTGCESCARVCPSGALKIFEGDSRWELQFRIGQCLGCGVCVEACGAGALTLHHHWQPAADAPVALHSLRRFLCESCGRFFIGLEEDTCPVCSDDEDNFEAIFG</sequence>
<dbReference type="InterPro" id="IPR017900">
    <property type="entry name" value="4Fe4S_Fe_S_CS"/>
</dbReference>
<keyword evidence="2" id="KW-0479">Metal-binding</keyword>
<keyword evidence="3" id="KW-0408">Iron</keyword>
<keyword evidence="4" id="KW-0411">Iron-sulfur</keyword>
<reference evidence="6 7" key="1">
    <citation type="submission" date="2016-10" db="EMBL/GenBank/DDBJ databases">
        <authorList>
            <person name="de Groot N.N."/>
        </authorList>
    </citation>
    <scope>NUCLEOTIDE SEQUENCE [LARGE SCALE GENOMIC DNA]</scope>
    <source>
        <strain evidence="6 7">HLD2</strain>
    </source>
</reference>
<accession>A0A1G5PZT4</accession>
<dbReference type="RefSeq" id="WP_092993364.1">
    <property type="nucleotide sequence ID" value="NZ_FMWD01000003.1"/>
</dbReference>
<dbReference type="GO" id="GO:0046872">
    <property type="term" value="F:metal ion binding"/>
    <property type="evidence" value="ECO:0007669"/>
    <property type="project" value="UniProtKB-KW"/>
</dbReference>
<dbReference type="Proteomes" id="UP000199648">
    <property type="component" value="Unassembled WGS sequence"/>
</dbReference>
<feature type="domain" description="4Fe-4S ferredoxin-type" evidence="5">
    <location>
        <begin position="43"/>
        <end position="72"/>
    </location>
</feature>
<dbReference type="Gene3D" id="3.30.70.3270">
    <property type="match status" value="1"/>
</dbReference>
<dbReference type="EMBL" id="FMWD01000003">
    <property type="protein sequence ID" value="SCZ54579.1"/>
    <property type="molecule type" value="Genomic_DNA"/>
</dbReference>
<protein>
    <submittedName>
        <fullName evidence="6">4Fe-4S dicluster domain-containing protein</fullName>
    </submittedName>
</protein>
<dbReference type="SUPFAM" id="SSF54862">
    <property type="entry name" value="4Fe-4S ferredoxins"/>
    <property type="match status" value="1"/>
</dbReference>
<keyword evidence="1" id="KW-0004">4Fe-4S</keyword>
<dbReference type="SUPFAM" id="SSF57802">
    <property type="entry name" value="Rubredoxin-like"/>
    <property type="match status" value="1"/>
</dbReference>
<name>A0A1G5PZT4_9GAMM</name>
<evidence type="ECO:0000256" key="2">
    <source>
        <dbReference type="ARBA" id="ARBA00022723"/>
    </source>
</evidence>
<dbReference type="PANTHER" id="PTHR43687">
    <property type="entry name" value="ADENYLYLSULFATE REDUCTASE, BETA SUBUNIT"/>
    <property type="match status" value="1"/>
</dbReference>
<dbReference type="AlphaFoldDB" id="A0A1G5PZT4"/>
<dbReference type="PROSITE" id="PS51379">
    <property type="entry name" value="4FE4S_FER_2"/>
    <property type="match status" value="3"/>
</dbReference>
<dbReference type="PROSITE" id="PS00198">
    <property type="entry name" value="4FE4S_FER_1"/>
    <property type="match status" value="3"/>
</dbReference>
<proteinExistence type="predicted"/>
<dbReference type="InterPro" id="IPR017896">
    <property type="entry name" value="4Fe4S_Fe-S-bd"/>
</dbReference>
<dbReference type="OrthoDB" id="6117400at2"/>